<dbReference type="GO" id="GO:0046872">
    <property type="term" value="F:metal ion binding"/>
    <property type="evidence" value="ECO:0007669"/>
    <property type="project" value="UniProtKB-KW"/>
</dbReference>
<keyword evidence="9 11" id="KW-0482">Metalloprotease</keyword>
<dbReference type="Pfam" id="PF02163">
    <property type="entry name" value="Peptidase_M50"/>
    <property type="match status" value="1"/>
</dbReference>
<organism evidence="13 14">
    <name type="scientific">Candidatus Muproteobacteria bacterium RBG_16_65_31</name>
    <dbReference type="NCBI Taxonomy" id="1817759"/>
    <lineage>
        <taxon>Bacteria</taxon>
        <taxon>Pseudomonadati</taxon>
        <taxon>Pseudomonadota</taxon>
        <taxon>Candidatus Muproteobacteria</taxon>
    </lineage>
</organism>
<evidence type="ECO:0000256" key="10">
    <source>
        <dbReference type="ARBA" id="ARBA00023136"/>
    </source>
</evidence>
<dbReference type="NCBIfam" id="TIGR00054">
    <property type="entry name" value="RIP metalloprotease RseP"/>
    <property type="match status" value="1"/>
</dbReference>
<sequence length="453" mass="50137">MNFIYTVVAFVVALGILITVHEFGHFWVARRVGVKVLRFSVGFGRPLWSRRVGRDKMELVIAAIPLGGYVKMLDETEGKVARHDLRRAFNRQPVWKRAAIAASGPAANFLFAILAYWLVFMIGVDGIKPVVGKVVEGSIAQKAGFRVGDEMLRIDGHEVTSWDQRRLYLFRRALDRATVHVVVRDPEGRERTRALDLTRFPAGEISSSLVERGIGLYGYFPEALPVIGVLDAGGAAARAGLRVGDRLARIDGHEVRDWEGLVALVSRSPGRALALTVEREGARLRVTVVPDAVEQDGRKIGRIGIRPRFSDVPEHLRIKVRHGPVAALVEGVDNTWSMSWLTLKMLYKMLQLEVSAKNISGPITIAQYAGYSAMIGAEQFIIFLAVISVSLAVLNLLPIPVLDGGHLLYFAIEAVRGRPLPERVQAWGQQIGVALLVALMLLAFYNDLTRIFR</sequence>
<feature type="transmembrane region" description="Helical" evidence="11">
    <location>
        <begin position="380"/>
        <end position="399"/>
    </location>
</feature>
<evidence type="ECO:0000313" key="14">
    <source>
        <dbReference type="Proteomes" id="UP000179344"/>
    </source>
</evidence>
<dbReference type="SUPFAM" id="SSF50156">
    <property type="entry name" value="PDZ domain-like"/>
    <property type="match status" value="2"/>
</dbReference>
<evidence type="ECO:0000256" key="8">
    <source>
        <dbReference type="ARBA" id="ARBA00022989"/>
    </source>
</evidence>
<evidence type="ECO:0000313" key="13">
    <source>
        <dbReference type="EMBL" id="OGI44926.1"/>
    </source>
</evidence>
<accession>A0A1F6TIN0</accession>
<evidence type="ECO:0000256" key="2">
    <source>
        <dbReference type="ARBA" id="ARBA00004141"/>
    </source>
</evidence>
<evidence type="ECO:0000256" key="9">
    <source>
        <dbReference type="ARBA" id="ARBA00023049"/>
    </source>
</evidence>
<protein>
    <recommendedName>
        <fullName evidence="11">Zinc metalloprotease</fullName>
        <ecNumber evidence="11">3.4.24.-</ecNumber>
    </recommendedName>
</protein>
<feature type="transmembrane region" description="Helical" evidence="11">
    <location>
        <begin position="7"/>
        <end position="28"/>
    </location>
</feature>
<dbReference type="EC" id="3.4.24.-" evidence="11"/>
<dbReference type="GO" id="GO:0016020">
    <property type="term" value="C:membrane"/>
    <property type="evidence" value="ECO:0007669"/>
    <property type="project" value="UniProtKB-SubCell"/>
</dbReference>
<evidence type="ECO:0000256" key="1">
    <source>
        <dbReference type="ARBA" id="ARBA00001947"/>
    </source>
</evidence>
<dbReference type="InterPro" id="IPR008915">
    <property type="entry name" value="Peptidase_M50"/>
</dbReference>
<evidence type="ECO:0000256" key="11">
    <source>
        <dbReference type="RuleBase" id="RU362031"/>
    </source>
</evidence>
<evidence type="ECO:0000259" key="12">
    <source>
        <dbReference type="PROSITE" id="PS50106"/>
    </source>
</evidence>
<evidence type="ECO:0000256" key="7">
    <source>
        <dbReference type="ARBA" id="ARBA00022833"/>
    </source>
</evidence>
<evidence type="ECO:0000256" key="5">
    <source>
        <dbReference type="ARBA" id="ARBA00022692"/>
    </source>
</evidence>
<dbReference type="PROSITE" id="PS50106">
    <property type="entry name" value="PDZ"/>
    <property type="match status" value="1"/>
</dbReference>
<evidence type="ECO:0000256" key="4">
    <source>
        <dbReference type="ARBA" id="ARBA00022670"/>
    </source>
</evidence>
<evidence type="ECO:0000256" key="6">
    <source>
        <dbReference type="ARBA" id="ARBA00022801"/>
    </source>
</evidence>
<dbReference type="CDD" id="cd06163">
    <property type="entry name" value="S2P-M50_PDZ_RseP-like"/>
    <property type="match status" value="1"/>
</dbReference>
<gene>
    <name evidence="13" type="ORF">A2V92_02280</name>
</gene>
<feature type="transmembrane region" description="Helical" evidence="11">
    <location>
        <begin position="426"/>
        <end position="445"/>
    </location>
</feature>
<keyword evidence="11" id="KW-0479">Metal-binding</keyword>
<comment type="similarity">
    <text evidence="3 11">Belongs to the peptidase M50B family.</text>
</comment>
<dbReference type="InterPro" id="IPR001478">
    <property type="entry name" value="PDZ"/>
</dbReference>
<dbReference type="InterPro" id="IPR041489">
    <property type="entry name" value="PDZ_6"/>
</dbReference>
<feature type="domain" description="PDZ" evidence="12">
    <location>
        <begin position="194"/>
        <end position="257"/>
    </location>
</feature>
<keyword evidence="10 11" id="KW-0472">Membrane</keyword>
<dbReference type="InterPro" id="IPR036034">
    <property type="entry name" value="PDZ_sf"/>
</dbReference>
<dbReference type="CDD" id="cd23081">
    <property type="entry name" value="cpPDZ_EcRseP-like"/>
    <property type="match status" value="1"/>
</dbReference>
<dbReference type="SMART" id="SM00228">
    <property type="entry name" value="PDZ"/>
    <property type="match status" value="2"/>
</dbReference>
<dbReference type="PANTHER" id="PTHR42837">
    <property type="entry name" value="REGULATOR OF SIGMA-E PROTEASE RSEP"/>
    <property type="match status" value="1"/>
</dbReference>
<comment type="caution">
    <text evidence="13">The sequence shown here is derived from an EMBL/GenBank/DDBJ whole genome shotgun (WGS) entry which is preliminary data.</text>
</comment>
<evidence type="ECO:0000256" key="3">
    <source>
        <dbReference type="ARBA" id="ARBA00007931"/>
    </source>
</evidence>
<dbReference type="Proteomes" id="UP000179344">
    <property type="component" value="Unassembled WGS sequence"/>
</dbReference>
<dbReference type="AlphaFoldDB" id="A0A1F6TIN0"/>
<comment type="cofactor">
    <cofactor evidence="1 11">
        <name>Zn(2+)</name>
        <dbReference type="ChEBI" id="CHEBI:29105"/>
    </cofactor>
</comment>
<keyword evidence="6 11" id="KW-0378">Hydrolase</keyword>
<dbReference type="GO" id="GO:0004222">
    <property type="term" value="F:metalloendopeptidase activity"/>
    <property type="evidence" value="ECO:0007669"/>
    <property type="project" value="InterPro"/>
</dbReference>
<feature type="transmembrane region" description="Helical" evidence="11">
    <location>
        <begin position="98"/>
        <end position="119"/>
    </location>
</feature>
<keyword evidence="5 11" id="KW-0812">Transmembrane</keyword>
<name>A0A1F6TIN0_9PROT</name>
<keyword evidence="4 13" id="KW-0645">Protease</keyword>
<dbReference type="PANTHER" id="PTHR42837:SF2">
    <property type="entry name" value="MEMBRANE METALLOPROTEASE ARASP2, CHLOROPLASTIC-RELATED"/>
    <property type="match status" value="1"/>
</dbReference>
<proteinExistence type="inferred from homology"/>
<keyword evidence="7 11" id="KW-0862">Zinc</keyword>
<keyword evidence="8 11" id="KW-1133">Transmembrane helix</keyword>
<dbReference type="Gene3D" id="2.30.42.10">
    <property type="match status" value="2"/>
</dbReference>
<dbReference type="InterPro" id="IPR004387">
    <property type="entry name" value="Pept_M50_Zn"/>
</dbReference>
<dbReference type="Pfam" id="PF17820">
    <property type="entry name" value="PDZ_6"/>
    <property type="match status" value="1"/>
</dbReference>
<comment type="subcellular location">
    <subcellularLocation>
        <location evidence="2">Membrane</location>
        <topology evidence="2">Multi-pass membrane protein</topology>
    </subcellularLocation>
</comment>
<dbReference type="GO" id="GO:0006508">
    <property type="term" value="P:proteolysis"/>
    <property type="evidence" value="ECO:0007669"/>
    <property type="project" value="UniProtKB-KW"/>
</dbReference>
<dbReference type="EMBL" id="MFST01000031">
    <property type="protein sequence ID" value="OGI44926.1"/>
    <property type="molecule type" value="Genomic_DNA"/>
</dbReference>
<reference evidence="13 14" key="1">
    <citation type="journal article" date="2016" name="Nat. Commun.">
        <title>Thousands of microbial genomes shed light on interconnected biogeochemical processes in an aquifer system.</title>
        <authorList>
            <person name="Anantharaman K."/>
            <person name="Brown C.T."/>
            <person name="Hug L.A."/>
            <person name="Sharon I."/>
            <person name="Castelle C.J."/>
            <person name="Probst A.J."/>
            <person name="Thomas B.C."/>
            <person name="Singh A."/>
            <person name="Wilkins M.J."/>
            <person name="Karaoz U."/>
            <person name="Brodie E.L."/>
            <person name="Williams K.H."/>
            <person name="Hubbard S.S."/>
            <person name="Banfield J.F."/>
        </authorList>
    </citation>
    <scope>NUCLEOTIDE SEQUENCE [LARGE SCALE GENOMIC DNA]</scope>
</reference>